<dbReference type="SUPFAM" id="SSF50685">
    <property type="entry name" value="Barwin-like endoglucanases"/>
    <property type="match status" value="1"/>
</dbReference>
<feature type="chain" id="PRO_5041960402" description="Ripening-related protein 1" evidence="5">
    <location>
        <begin position="28"/>
        <end position="193"/>
    </location>
</feature>
<sequence length="193" mass="20955">MNSFLSFNVILVLIFLTAILISRGVDAQTCKPSGTLIGVEPPPGECNTDFDADCCKPGESYTTYKCSPTDRRAVLTLNDFEEGGDGGGASACDGKYHRNKEPVVALSTGWFNNGKRCLREITITGNGRSVVAKVVDECDSAMGCDEEHGYQPPCRNNIVDASPAVWKALGVPRKKWGELDITWSDAQSYTYTE</sequence>
<evidence type="ECO:0000256" key="1">
    <source>
        <dbReference type="ARBA" id="ARBA00004613"/>
    </source>
</evidence>
<evidence type="ECO:0000313" key="6">
    <source>
        <dbReference type="EMBL" id="KAI3839750.1"/>
    </source>
</evidence>
<dbReference type="Gene3D" id="2.40.40.10">
    <property type="entry name" value="RlpA-like domain"/>
    <property type="match status" value="1"/>
</dbReference>
<keyword evidence="7" id="KW-1185">Reference proteome</keyword>
<reference evidence="6" key="1">
    <citation type="submission" date="2022-04" db="EMBL/GenBank/DDBJ databases">
        <title>A functionally conserved STORR gene fusion in Papaver species that diverged 16.8 million years ago.</title>
        <authorList>
            <person name="Catania T."/>
        </authorList>
    </citation>
    <scope>NUCLEOTIDE SEQUENCE</scope>
    <source>
        <strain evidence="6">S-188037</strain>
    </source>
</reference>
<protein>
    <recommendedName>
        <fullName evidence="8">Ripening-related protein 1</fullName>
    </recommendedName>
</protein>
<dbReference type="Proteomes" id="UP001202328">
    <property type="component" value="Unassembled WGS sequence"/>
</dbReference>
<evidence type="ECO:0000256" key="4">
    <source>
        <dbReference type="ARBA" id="ARBA00022729"/>
    </source>
</evidence>
<evidence type="ECO:0000256" key="3">
    <source>
        <dbReference type="ARBA" id="ARBA00022525"/>
    </source>
</evidence>
<comment type="similarity">
    <text evidence="2">Belongs to the kiwellin family.</text>
</comment>
<comment type="subcellular location">
    <subcellularLocation>
        <location evidence="1">Secreted</location>
    </subcellularLocation>
</comment>
<keyword evidence="4 5" id="KW-0732">Signal</keyword>
<accession>A0AAD4RXE0</accession>
<dbReference type="InterPro" id="IPR036908">
    <property type="entry name" value="RlpA-like_sf"/>
</dbReference>
<name>A0AAD4RXE0_9MAGN</name>
<feature type="signal peptide" evidence="5">
    <location>
        <begin position="1"/>
        <end position="27"/>
    </location>
</feature>
<dbReference type="AlphaFoldDB" id="A0AAD4RXE0"/>
<dbReference type="CDD" id="cd22270">
    <property type="entry name" value="DPBB_kiwellin-like"/>
    <property type="match status" value="1"/>
</dbReference>
<proteinExistence type="inferred from homology"/>
<comment type="caution">
    <text evidence="6">The sequence shown here is derived from an EMBL/GenBank/DDBJ whole genome shotgun (WGS) entry which is preliminary data.</text>
</comment>
<evidence type="ECO:0000256" key="2">
    <source>
        <dbReference type="ARBA" id="ARBA00005592"/>
    </source>
</evidence>
<dbReference type="Pfam" id="PF24300">
    <property type="entry name" value="KWL1"/>
    <property type="match status" value="1"/>
</dbReference>
<evidence type="ECO:0000313" key="7">
    <source>
        <dbReference type="Proteomes" id="UP001202328"/>
    </source>
</evidence>
<dbReference type="PANTHER" id="PTHR33191:SF58">
    <property type="entry name" value="RIPENING-RELATED PROTEIN 1"/>
    <property type="match status" value="1"/>
</dbReference>
<keyword evidence="3" id="KW-0964">Secreted</keyword>
<gene>
    <name evidence="6" type="ORF">MKW98_010055</name>
</gene>
<dbReference type="GO" id="GO:0005576">
    <property type="term" value="C:extracellular region"/>
    <property type="evidence" value="ECO:0007669"/>
    <property type="project" value="UniProtKB-SubCell"/>
</dbReference>
<evidence type="ECO:0000256" key="5">
    <source>
        <dbReference type="SAM" id="SignalP"/>
    </source>
</evidence>
<evidence type="ECO:0008006" key="8">
    <source>
        <dbReference type="Google" id="ProtNLM"/>
    </source>
</evidence>
<organism evidence="6 7">
    <name type="scientific">Papaver atlanticum</name>
    <dbReference type="NCBI Taxonomy" id="357466"/>
    <lineage>
        <taxon>Eukaryota</taxon>
        <taxon>Viridiplantae</taxon>
        <taxon>Streptophyta</taxon>
        <taxon>Embryophyta</taxon>
        <taxon>Tracheophyta</taxon>
        <taxon>Spermatophyta</taxon>
        <taxon>Magnoliopsida</taxon>
        <taxon>Ranunculales</taxon>
        <taxon>Papaveraceae</taxon>
        <taxon>Papaveroideae</taxon>
        <taxon>Papaver</taxon>
    </lineage>
</organism>
<dbReference type="PANTHER" id="PTHR33191">
    <property type="entry name" value="RIPENING-RELATED PROTEIN 2-RELATED"/>
    <property type="match status" value="1"/>
</dbReference>
<dbReference type="EMBL" id="JAJJMB010017331">
    <property type="protein sequence ID" value="KAI3839750.1"/>
    <property type="molecule type" value="Genomic_DNA"/>
</dbReference>
<dbReference type="InterPro" id="IPR039271">
    <property type="entry name" value="Kiwellin-like"/>
</dbReference>